<dbReference type="InterPro" id="IPR004843">
    <property type="entry name" value="Calcineurin-like_PHP"/>
</dbReference>
<dbReference type="PROSITE" id="PS00125">
    <property type="entry name" value="SER_THR_PHOSPHATASE"/>
    <property type="match status" value="1"/>
</dbReference>
<feature type="compositionally biased region" description="Polar residues" evidence="6">
    <location>
        <begin position="879"/>
        <end position="894"/>
    </location>
</feature>
<feature type="compositionally biased region" description="Low complexity" evidence="6">
    <location>
        <begin position="701"/>
        <end position="721"/>
    </location>
</feature>
<dbReference type="EC" id="3.1.3.16" evidence="5"/>
<proteinExistence type="inferred from homology"/>
<dbReference type="PANTHER" id="PTHR45619">
    <property type="entry name" value="SERINE/THREONINE-PROTEIN PHOSPHATASE PP2A-RELATED"/>
    <property type="match status" value="1"/>
</dbReference>
<evidence type="ECO:0000256" key="3">
    <source>
        <dbReference type="ARBA" id="ARBA00023211"/>
    </source>
</evidence>
<feature type="region of interest" description="Disordered" evidence="6">
    <location>
        <begin position="695"/>
        <end position="723"/>
    </location>
</feature>
<keyword evidence="3" id="KW-0464">Manganese</keyword>
<dbReference type="AlphaFoldDB" id="A0A8H5GQ93"/>
<evidence type="ECO:0000256" key="1">
    <source>
        <dbReference type="ARBA" id="ARBA00022723"/>
    </source>
</evidence>
<reference evidence="8 9" key="1">
    <citation type="journal article" date="2020" name="ISME J.">
        <title>Uncovering the hidden diversity of litter-decomposition mechanisms in mushroom-forming fungi.</title>
        <authorList>
            <person name="Floudas D."/>
            <person name="Bentzer J."/>
            <person name="Ahren D."/>
            <person name="Johansson T."/>
            <person name="Persson P."/>
            <person name="Tunlid A."/>
        </authorList>
    </citation>
    <scope>NUCLEOTIDE SEQUENCE [LARGE SCALE GENOMIC DNA]</scope>
    <source>
        <strain evidence="8 9">CBS 406.79</strain>
    </source>
</reference>
<feature type="domain" description="Serine/threonine specific protein phosphatases" evidence="7">
    <location>
        <begin position="12"/>
        <end position="17"/>
    </location>
</feature>
<evidence type="ECO:0000256" key="6">
    <source>
        <dbReference type="SAM" id="MobiDB-lite"/>
    </source>
</evidence>
<evidence type="ECO:0000256" key="2">
    <source>
        <dbReference type="ARBA" id="ARBA00022801"/>
    </source>
</evidence>
<name>A0A8H5GQ93_9AGAR</name>
<dbReference type="InterPro" id="IPR047129">
    <property type="entry name" value="PPA2-like"/>
</dbReference>
<evidence type="ECO:0000313" key="9">
    <source>
        <dbReference type="Proteomes" id="UP000518752"/>
    </source>
</evidence>
<feature type="compositionally biased region" description="Basic and acidic residues" evidence="6">
    <location>
        <begin position="1019"/>
        <end position="1030"/>
    </location>
</feature>
<dbReference type="PRINTS" id="PR00114">
    <property type="entry name" value="STPHPHTASE"/>
</dbReference>
<dbReference type="Pfam" id="PF00149">
    <property type="entry name" value="Metallophos"/>
    <property type="match status" value="1"/>
</dbReference>
<evidence type="ECO:0000256" key="5">
    <source>
        <dbReference type="RuleBase" id="RU004273"/>
    </source>
</evidence>
<sequence>MATTWPHKVTLLRGNHESRQITQVYGFYDECQQKYGSATVWKACCSVFDYLNLAAIIDGTTLCVHGGLSPDIRTLDQIRVLSRAQEIPHEGPFCDLMWSDPEELMDNWAVSPRGAGWLFGGGVTREFNHVNGLSLIARAHQLVQEGFKYMFDEQLVTVWSAPNYCYRCGNMASIMTVHESGERTFEVYGPAEENERDKGMQTRKMCHTCRFFKGAVTMLVASEESGIAALDSVKDAASPVVGLVDLVRSQQYAQATQLLRSLDLSAIPHSQIYEIAALHVSESDTTAMTMYLSLYPERGEPPAKFVEHLLKNPRKHALHQSGLVLVGKGYTTLVRSKILPFLSGKEALEIHWALQPATLPETSDDDVFESGEEYSSMHLDASLPPDSFSPSISALNSLLADLDSPQTYAAARRLLLDLVSLDVPIPPNIIFERAAAYALSASLGLSEHTSRISELALWFAHYPARRINPASRPTFALIRPHLNSAISTSLPLYIALAGMLSQKGYYSFPAANLLPGIFRYSSPSESLNFICEYENNILAYFLSNTARRPVTELGRARSIAIRFLAEAGHIDAALSLLPSPDSALALRISITSYSILLSRLLSSQHPEKATQANLIQSMIITIRDAGQNCSPSEADDNLQILFEAEHQSLVERHHTAKKTSGSNSLPLPHTLRTISKALLSHEPSDFPPTRELIIRSKRRGTSSSPITTTFPSSHTSSAPHTEYTLSPAPDITLRALLRLFHSFFHLQGVPRSQFLNALHSRGLTEEDPFNDSLLSDELDGSNSFQQKFYLESLSCFPKSSRSASSNVISANTLPYIFPSRLHISLIWQALAFLASSPRKLGLLFEELIRFAKPPAAEEDIQDETDAGRIFSDPLPSETPGATSSDYPTLQTPQSWTSRGHRLIGQSTLLNKEWPAHGHASPIIAECFTPFIIKLMRASLLPSLSNESNPDSFSNTISVSFSTPTEIIRTLLSLNLSPTIYHYTEMARWWAWKGEEARVWAVLERLEEANSQPMYARGVKHGEEEKNDEAVPNRADSTETLNASSHLPSPDLPFYISLMRAFISSPYYRDSDTSRVLGTLPRALSSLSSNSTTQNSGTSILPSALLNPVHPHPGTHRRLCALSYLWQRMELRLGREFLQHQLGYGNVANKKMHLQQQSNETDFELKDRVLEGIGSQRRDAEPNRYLLQVISDWRVLVGAR</sequence>
<dbReference type="InterPro" id="IPR006186">
    <property type="entry name" value="Ser/Thr-sp_prot-phosphatase"/>
</dbReference>
<comment type="caution">
    <text evidence="8">The sequence shown here is derived from an EMBL/GenBank/DDBJ whole genome shotgun (WGS) entry which is preliminary data.</text>
</comment>
<dbReference type="OrthoDB" id="185373at2759"/>
<organism evidence="8 9">
    <name type="scientific">Collybiopsis confluens</name>
    <dbReference type="NCBI Taxonomy" id="2823264"/>
    <lineage>
        <taxon>Eukaryota</taxon>
        <taxon>Fungi</taxon>
        <taxon>Dikarya</taxon>
        <taxon>Basidiomycota</taxon>
        <taxon>Agaricomycotina</taxon>
        <taxon>Agaricomycetes</taxon>
        <taxon>Agaricomycetidae</taxon>
        <taxon>Agaricales</taxon>
        <taxon>Marasmiineae</taxon>
        <taxon>Omphalotaceae</taxon>
        <taxon>Collybiopsis</taxon>
    </lineage>
</organism>
<evidence type="ECO:0000259" key="7">
    <source>
        <dbReference type="PROSITE" id="PS00125"/>
    </source>
</evidence>
<evidence type="ECO:0000256" key="4">
    <source>
        <dbReference type="ARBA" id="ARBA00048336"/>
    </source>
</evidence>
<feature type="region of interest" description="Disordered" evidence="6">
    <location>
        <begin position="1013"/>
        <end position="1044"/>
    </location>
</feature>
<dbReference type="Proteomes" id="UP000518752">
    <property type="component" value="Unassembled WGS sequence"/>
</dbReference>
<accession>A0A8H5GQ93</accession>
<dbReference type="SUPFAM" id="SSF56300">
    <property type="entry name" value="Metallo-dependent phosphatases"/>
    <property type="match status" value="1"/>
</dbReference>
<keyword evidence="1" id="KW-0479">Metal-binding</keyword>
<dbReference type="InterPro" id="IPR029052">
    <property type="entry name" value="Metallo-depent_PP-like"/>
</dbReference>
<feature type="region of interest" description="Disordered" evidence="6">
    <location>
        <begin position="855"/>
        <end position="894"/>
    </location>
</feature>
<keyword evidence="9" id="KW-1185">Reference proteome</keyword>
<dbReference type="SMART" id="SM00156">
    <property type="entry name" value="PP2Ac"/>
    <property type="match status" value="1"/>
</dbReference>
<dbReference type="EMBL" id="JAACJN010000129">
    <property type="protein sequence ID" value="KAF5369229.1"/>
    <property type="molecule type" value="Genomic_DNA"/>
</dbReference>
<dbReference type="GO" id="GO:0004722">
    <property type="term" value="F:protein serine/threonine phosphatase activity"/>
    <property type="evidence" value="ECO:0007669"/>
    <property type="project" value="UniProtKB-EC"/>
</dbReference>
<dbReference type="GO" id="GO:0046872">
    <property type="term" value="F:metal ion binding"/>
    <property type="evidence" value="ECO:0007669"/>
    <property type="project" value="UniProtKB-KW"/>
</dbReference>
<comment type="similarity">
    <text evidence="5">Belongs to the PPP phosphatase family.</text>
</comment>
<gene>
    <name evidence="8" type="ORF">D9757_010032</name>
</gene>
<comment type="catalytic activity">
    <reaction evidence="4 5">
        <text>O-phospho-L-threonyl-[protein] + H2O = L-threonyl-[protein] + phosphate</text>
        <dbReference type="Rhea" id="RHEA:47004"/>
        <dbReference type="Rhea" id="RHEA-COMP:11060"/>
        <dbReference type="Rhea" id="RHEA-COMP:11605"/>
        <dbReference type="ChEBI" id="CHEBI:15377"/>
        <dbReference type="ChEBI" id="CHEBI:30013"/>
        <dbReference type="ChEBI" id="CHEBI:43474"/>
        <dbReference type="ChEBI" id="CHEBI:61977"/>
        <dbReference type="EC" id="3.1.3.16"/>
    </reaction>
</comment>
<keyword evidence="2 5" id="KW-0378">Hydrolase</keyword>
<dbReference type="Gene3D" id="3.60.21.10">
    <property type="match status" value="1"/>
</dbReference>
<protein>
    <recommendedName>
        <fullName evidence="5">Serine/threonine-protein phosphatase</fullName>
        <ecNumber evidence="5">3.1.3.16</ecNumber>
    </recommendedName>
</protein>
<evidence type="ECO:0000313" key="8">
    <source>
        <dbReference type="EMBL" id="KAF5369229.1"/>
    </source>
</evidence>